<feature type="compositionally biased region" description="Polar residues" evidence="1">
    <location>
        <begin position="40"/>
        <end position="49"/>
    </location>
</feature>
<organism evidence="2 3">
    <name type="scientific">Prunus dulcis</name>
    <name type="common">Almond</name>
    <name type="synonym">Amygdalus dulcis</name>
    <dbReference type="NCBI Taxonomy" id="3755"/>
    <lineage>
        <taxon>Eukaryota</taxon>
        <taxon>Viridiplantae</taxon>
        <taxon>Streptophyta</taxon>
        <taxon>Embryophyta</taxon>
        <taxon>Tracheophyta</taxon>
        <taxon>Spermatophyta</taxon>
        <taxon>Magnoliopsida</taxon>
        <taxon>eudicotyledons</taxon>
        <taxon>Gunneridae</taxon>
        <taxon>Pentapetalae</taxon>
        <taxon>rosids</taxon>
        <taxon>fabids</taxon>
        <taxon>Rosales</taxon>
        <taxon>Rosaceae</taxon>
        <taxon>Amygdaloideae</taxon>
        <taxon>Amygdaleae</taxon>
        <taxon>Prunus</taxon>
    </lineage>
</organism>
<dbReference type="AlphaFoldDB" id="A0AAD4YMF1"/>
<proteinExistence type="predicted"/>
<gene>
    <name evidence="2" type="ORF">L3X38_043702</name>
</gene>
<sequence>MRPKRHSIDESSSLTAVPFNDRNFMSFIGSKISGKSSNSEQPVRSSSGRDFNLQMVGGRCANLLQFVSSIVMRPKRHSIDEGSSLMAVPFNDRMFRCPIGSNISGKSSNSEQPVRSSS</sequence>
<feature type="region of interest" description="Disordered" evidence="1">
    <location>
        <begin position="30"/>
        <end position="51"/>
    </location>
</feature>
<evidence type="ECO:0000256" key="1">
    <source>
        <dbReference type="SAM" id="MobiDB-lite"/>
    </source>
</evidence>
<comment type="caution">
    <text evidence="2">The sequence shown here is derived from an EMBL/GenBank/DDBJ whole genome shotgun (WGS) entry which is preliminary data.</text>
</comment>
<feature type="compositionally biased region" description="Low complexity" evidence="1">
    <location>
        <begin position="30"/>
        <end position="39"/>
    </location>
</feature>
<reference evidence="2 3" key="1">
    <citation type="journal article" date="2022" name="G3 (Bethesda)">
        <title>Whole-genome sequence and methylome profiling of the almond [Prunus dulcis (Mill.) D.A. Webb] cultivar 'Nonpareil'.</title>
        <authorList>
            <person name="D'Amico-Willman K.M."/>
            <person name="Ouma W.Z."/>
            <person name="Meulia T."/>
            <person name="Sideli G.M."/>
            <person name="Gradziel T.M."/>
            <person name="Fresnedo-Ramirez J."/>
        </authorList>
    </citation>
    <scope>NUCLEOTIDE SEQUENCE [LARGE SCALE GENOMIC DNA]</scope>
    <source>
        <strain evidence="2">Clone GOH B32 T37-40</strain>
    </source>
</reference>
<protein>
    <submittedName>
        <fullName evidence="2">Uncharacterized protein</fullName>
    </submittedName>
</protein>
<keyword evidence="3" id="KW-1185">Reference proteome</keyword>
<evidence type="ECO:0000313" key="2">
    <source>
        <dbReference type="EMBL" id="KAI5314526.1"/>
    </source>
</evidence>
<evidence type="ECO:0000313" key="3">
    <source>
        <dbReference type="Proteomes" id="UP001054821"/>
    </source>
</evidence>
<dbReference type="EMBL" id="JAJFAZ020000008">
    <property type="protein sequence ID" value="KAI5314526.1"/>
    <property type="molecule type" value="Genomic_DNA"/>
</dbReference>
<dbReference type="Proteomes" id="UP001054821">
    <property type="component" value="Chromosome 8"/>
</dbReference>
<accession>A0AAD4YMF1</accession>
<name>A0AAD4YMF1_PRUDU</name>